<protein>
    <recommendedName>
        <fullName evidence="3">L-amino-acid oxidase</fullName>
    </recommendedName>
</protein>
<organism evidence="1 2">
    <name type="scientific">Latimeria chalumnae</name>
    <name type="common">Coelacanth</name>
    <dbReference type="NCBI Taxonomy" id="7897"/>
    <lineage>
        <taxon>Eukaryota</taxon>
        <taxon>Metazoa</taxon>
        <taxon>Chordata</taxon>
        <taxon>Craniata</taxon>
        <taxon>Vertebrata</taxon>
        <taxon>Euteleostomi</taxon>
        <taxon>Coelacanthiformes</taxon>
        <taxon>Coelacanthidae</taxon>
        <taxon>Latimeria</taxon>
    </lineage>
</organism>
<reference evidence="1" key="3">
    <citation type="submission" date="2025-09" db="UniProtKB">
        <authorList>
            <consortium name="Ensembl"/>
        </authorList>
    </citation>
    <scope>IDENTIFICATION</scope>
</reference>
<reference evidence="1" key="2">
    <citation type="submission" date="2025-08" db="UniProtKB">
        <authorList>
            <consortium name="Ensembl"/>
        </authorList>
    </citation>
    <scope>IDENTIFICATION</scope>
</reference>
<dbReference type="InParanoid" id="H2ZT28"/>
<keyword evidence="2" id="KW-1185">Reference proteome</keyword>
<dbReference type="SUPFAM" id="SSF51905">
    <property type="entry name" value="FAD/NAD(P)-binding domain"/>
    <property type="match status" value="1"/>
</dbReference>
<evidence type="ECO:0000313" key="2">
    <source>
        <dbReference type="Proteomes" id="UP000008672"/>
    </source>
</evidence>
<dbReference type="InterPro" id="IPR036188">
    <property type="entry name" value="FAD/NAD-bd_sf"/>
</dbReference>
<dbReference type="STRING" id="7897.ENSLACP00000000549"/>
<dbReference type="EMBL" id="AFYH01250179">
    <property type="status" value="NOT_ANNOTATED_CDS"/>
    <property type="molecule type" value="Genomic_DNA"/>
</dbReference>
<dbReference type="GeneTree" id="ENSGT00390000004987"/>
<dbReference type="PANTHER" id="PTHR21178:SF8">
    <property type="entry name" value="CILIA- AND FLAGELLA-ASSOCIATED PROTEIN 61"/>
    <property type="match status" value="1"/>
</dbReference>
<dbReference type="InterPro" id="IPR038884">
    <property type="entry name" value="CFAP61"/>
</dbReference>
<dbReference type="Ensembl" id="ENSLACT00000000552.1">
    <property type="protein sequence ID" value="ENSLACP00000000549.1"/>
    <property type="gene ID" value="ENSLACG00000000488.1"/>
</dbReference>
<name>H2ZT28_LATCH</name>
<dbReference type="Proteomes" id="UP000008672">
    <property type="component" value="Unassembled WGS sequence"/>
</dbReference>
<dbReference type="Gene3D" id="3.50.50.60">
    <property type="entry name" value="FAD/NAD(P)-binding domain"/>
    <property type="match status" value="1"/>
</dbReference>
<proteinExistence type="predicted"/>
<reference evidence="2" key="1">
    <citation type="submission" date="2011-08" db="EMBL/GenBank/DDBJ databases">
        <title>The draft genome of Latimeria chalumnae.</title>
        <authorList>
            <person name="Di Palma F."/>
            <person name="Alfoldi J."/>
            <person name="Johnson J."/>
            <person name="Berlin A."/>
            <person name="Gnerre S."/>
            <person name="Jaffe D."/>
            <person name="MacCallum I."/>
            <person name="Young S."/>
            <person name="Walker B.J."/>
            <person name="Lander E."/>
            <person name="Lindblad-Toh K."/>
        </authorList>
    </citation>
    <scope>NUCLEOTIDE SEQUENCE [LARGE SCALE GENOMIC DNA]</scope>
    <source>
        <strain evidence="2">Wild caught</strain>
    </source>
</reference>
<accession>H2ZT28</accession>
<dbReference type="HOGENOM" id="CLU_1365857_0_0_1"/>
<dbReference type="eggNOG" id="ENOG502QSEC">
    <property type="taxonomic scope" value="Eukaryota"/>
</dbReference>
<evidence type="ECO:0008006" key="3">
    <source>
        <dbReference type="Google" id="ProtNLM"/>
    </source>
</evidence>
<dbReference type="PANTHER" id="PTHR21178">
    <property type="entry name" value="CILIA- AND FLAGELLA-ASSOCIATED PROTEIN 61"/>
    <property type="match status" value="1"/>
</dbReference>
<sequence>VLCSPHLRFNNLTLISTHGLPGSLPPISEYQMFLASSHCFNDKDYAHISLHSWVNVVTGKMIGIDRAAKYVEVTQGKKVPYDHLILCTGQQYQVPCPTEADISQLPTNEEITICPGKRYMGKVPSNLFTLNDDEDCVNALLWLRENFIYSEVGSKSFSASFLPC</sequence>
<evidence type="ECO:0000313" key="1">
    <source>
        <dbReference type="Ensembl" id="ENSLACP00000000549.1"/>
    </source>
</evidence>
<dbReference type="AlphaFoldDB" id="H2ZT28"/>